<comment type="similarity">
    <text evidence="2">Belongs to the glycosyl hydrolase 51 family.</text>
</comment>
<dbReference type="Proteomes" id="UP000260983">
    <property type="component" value="Unassembled WGS sequence"/>
</dbReference>
<evidence type="ECO:0000256" key="2">
    <source>
        <dbReference type="ARBA" id="ARBA00007186"/>
    </source>
</evidence>
<protein>
    <recommendedName>
        <fullName evidence="3">non-reducing end alpha-L-arabinofuranosidase</fullName>
        <ecNumber evidence="3">3.2.1.55</ecNumber>
    </recommendedName>
</protein>
<evidence type="ECO:0000256" key="1">
    <source>
        <dbReference type="ARBA" id="ARBA00001462"/>
    </source>
</evidence>
<evidence type="ECO:0000256" key="3">
    <source>
        <dbReference type="ARBA" id="ARBA00012670"/>
    </source>
</evidence>
<dbReference type="PANTHER" id="PTHR31776:SF26">
    <property type="entry name" value="SECRETED ARABINOSIDASE"/>
    <property type="match status" value="1"/>
</dbReference>
<dbReference type="InterPro" id="IPR055235">
    <property type="entry name" value="ASD1_cat"/>
</dbReference>
<dbReference type="Pfam" id="PF06964">
    <property type="entry name" value="Alpha-L-AF_C"/>
    <property type="match status" value="1"/>
</dbReference>
<dbReference type="Pfam" id="PF02018">
    <property type="entry name" value="CBM_4_9"/>
    <property type="match status" value="1"/>
</dbReference>
<gene>
    <name evidence="8" type="ORF">DXB65_06125</name>
</gene>
<dbReference type="SUPFAM" id="SSF75005">
    <property type="entry name" value="Arabinanase/levansucrase/invertase"/>
    <property type="match status" value="1"/>
</dbReference>
<dbReference type="Pfam" id="PF22848">
    <property type="entry name" value="ASD1_dom"/>
    <property type="match status" value="1"/>
</dbReference>
<dbReference type="InterPro" id="IPR055133">
    <property type="entry name" value="BT_3657-like_N"/>
</dbReference>
<dbReference type="SUPFAM" id="SSF49785">
    <property type="entry name" value="Galactose-binding domain-like"/>
    <property type="match status" value="1"/>
</dbReference>
<dbReference type="InterPro" id="IPR017853">
    <property type="entry name" value="GH"/>
</dbReference>
<dbReference type="InterPro" id="IPR008979">
    <property type="entry name" value="Galactose-bd-like_sf"/>
</dbReference>
<dbReference type="EMBL" id="QSUL01000003">
    <property type="protein sequence ID" value="RGN38394.1"/>
    <property type="molecule type" value="Genomic_DNA"/>
</dbReference>
<sequence length="837" mass="93527">MKILLLSTIVIIGSIICSQPALAATDKINNAPDSVYIVPYTTTHDDGRSGMRFAWSPDGEQWFSVANGYRYVRSDFGNTKMMIAPRIIKGQDGMWHAVWQLSKTGKAFAYVTSTDLTQWSRQTYFMADDTDKATYAAYTSLASAGIKKQIILGKDTLESYMQKLPYKELEQLIRYGEHKNFCNIEDGELMKQDAVRFAGLPPVIADIRVNMEQTKTISNRLIGVFFEDLNYAADGGLYAELIQNRDFEYSPKDGNKNKDWNSTYAWSITGNNASFSISEAHPIHPNNPHYAILDIQQPGAALINAGFDGIVVKKGEKYYFSMFTKTLSEKGGKIKICLNSKDGKEIAQATLSVTSDKWKKQNIVLTATANATDAVLAIVPQNIGKYGLDMISLFPQKTFKGRKNGLRADLAQAIADIHPRFVRFPGGCLAHGDGIDNIYDWKGSIGALETRKPMPNIWRYHQTRGLGYYEFFQFCEDINAEPLPVVAAGVPCQNSGQRSHHSKDEISCAGQQGGIPMEEMGAYIQDILDLIEYANGDAKKTKWGKIRAQSGHPKPFNMKFIGIGNEDMITDVFEERFTMIYKAIKEKYPEITVIGTTGPFSEGTDYEEGWALATQLGVPMVDEHYYKSPGWFINHQNYYDYYDRNKPQVYLGEYAAHLKGGPNLETALAEALYLTSIERNADIVTMTSYAPLLAKEGRTQWNTDLIYFNNTEIKPSASYYVQQMYGQNTGNEYLTSTVALNNDQNAVRKRIGVSVVRNKEQGDIIMKLVNMLPVSTKAQVALPSLTGMDIQAQITILSGQPEDKSVCPASGSIKAGGKFYYEMPAYSFTVIRIPQKQ</sequence>
<evidence type="ECO:0000259" key="7">
    <source>
        <dbReference type="SMART" id="SM00813"/>
    </source>
</evidence>
<dbReference type="PANTHER" id="PTHR31776">
    <property type="entry name" value="ALPHA-L-ARABINOFURANOSIDASE 1"/>
    <property type="match status" value="1"/>
</dbReference>
<feature type="chain" id="PRO_5017574335" description="non-reducing end alpha-L-arabinofuranosidase" evidence="6">
    <location>
        <begin position="24"/>
        <end position="837"/>
    </location>
</feature>
<reference evidence="8 9" key="1">
    <citation type="submission" date="2018-08" db="EMBL/GenBank/DDBJ databases">
        <title>A genome reference for cultivated species of the human gut microbiota.</title>
        <authorList>
            <person name="Zou Y."/>
            <person name="Xue W."/>
            <person name="Luo G."/>
        </authorList>
    </citation>
    <scope>NUCLEOTIDE SEQUENCE [LARGE SCALE GENOMIC DNA]</scope>
    <source>
        <strain evidence="8 9">OM05-15BH</strain>
    </source>
</reference>
<dbReference type="Gene3D" id="3.20.20.80">
    <property type="entry name" value="Glycosidases"/>
    <property type="match status" value="1"/>
</dbReference>
<dbReference type="Gene3D" id="2.115.10.20">
    <property type="entry name" value="Glycosyl hydrolase domain, family 43"/>
    <property type="match status" value="1"/>
</dbReference>
<organism evidence="8 9">
    <name type="scientific">Bacteroides oleiciplenus</name>
    <dbReference type="NCBI Taxonomy" id="626931"/>
    <lineage>
        <taxon>Bacteria</taxon>
        <taxon>Pseudomonadati</taxon>
        <taxon>Bacteroidota</taxon>
        <taxon>Bacteroidia</taxon>
        <taxon>Bacteroidales</taxon>
        <taxon>Bacteroidaceae</taxon>
        <taxon>Bacteroides</taxon>
    </lineage>
</organism>
<dbReference type="InterPro" id="IPR023296">
    <property type="entry name" value="Glyco_hydro_beta-prop_sf"/>
</dbReference>
<dbReference type="InterPro" id="IPR051563">
    <property type="entry name" value="Glycosyl_Hydrolase_51"/>
</dbReference>
<dbReference type="EC" id="3.2.1.55" evidence="3"/>
<evidence type="ECO:0000313" key="8">
    <source>
        <dbReference type="EMBL" id="RGN38394.1"/>
    </source>
</evidence>
<dbReference type="InterPro" id="IPR013780">
    <property type="entry name" value="Glyco_hydro_b"/>
</dbReference>
<accession>A0A3E5BLB0</accession>
<evidence type="ECO:0000313" key="9">
    <source>
        <dbReference type="Proteomes" id="UP000260983"/>
    </source>
</evidence>
<dbReference type="Gene3D" id="2.60.120.260">
    <property type="entry name" value="Galactose-binding domain-like"/>
    <property type="match status" value="1"/>
</dbReference>
<feature type="domain" description="Alpha-L-arabinofuranosidase C-terminal" evidence="7">
    <location>
        <begin position="652"/>
        <end position="827"/>
    </location>
</feature>
<keyword evidence="5" id="KW-0378">Hydrolase</keyword>
<dbReference type="InterPro" id="IPR003305">
    <property type="entry name" value="CenC_carb-bd"/>
</dbReference>
<evidence type="ECO:0000256" key="5">
    <source>
        <dbReference type="ARBA" id="ARBA00022801"/>
    </source>
</evidence>
<dbReference type="InterPro" id="IPR010720">
    <property type="entry name" value="Alpha-L-AF_C"/>
</dbReference>
<keyword evidence="4 6" id="KW-0732">Signal</keyword>
<dbReference type="GO" id="GO:0046373">
    <property type="term" value="P:L-arabinose metabolic process"/>
    <property type="evidence" value="ECO:0007669"/>
    <property type="project" value="InterPro"/>
</dbReference>
<feature type="signal peptide" evidence="6">
    <location>
        <begin position="1"/>
        <end position="23"/>
    </location>
</feature>
<dbReference type="SUPFAM" id="SSF51445">
    <property type="entry name" value="(Trans)glycosidases"/>
    <property type="match status" value="1"/>
</dbReference>
<comment type="catalytic activity">
    <reaction evidence="1">
        <text>Hydrolysis of terminal non-reducing alpha-L-arabinofuranoside residues in alpha-L-arabinosides.</text>
        <dbReference type="EC" id="3.2.1.55"/>
    </reaction>
</comment>
<dbReference type="SMART" id="SM00813">
    <property type="entry name" value="Alpha-L-AF_C"/>
    <property type="match status" value="1"/>
</dbReference>
<name>A0A3E5BLB0_9BACE</name>
<dbReference type="Pfam" id="PF22847">
    <property type="entry name" value="BT_3657-like_N"/>
    <property type="match status" value="1"/>
</dbReference>
<evidence type="ECO:0000256" key="4">
    <source>
        <dbReference type="ARBA" id="ARBA00022729"/>
    </source>
</evidence>
<comment type="caution">
    <text evidence="8">The sequence shown here is derived from an EMBL/GenBank/DDBJ whole genome shotgun (WGS) entry which is preliminary data.</text>
</comment>
<dbReference type="Gene3D" id="2.60.40.1180">
    <property type="entry name" value="Golgi alpha-mannosidase II"/>
    <property type="match status" value="1"/>
</dbReference>
<dbReference type="AlphaFoldDB" id="A0A3E5BLB0"/>
<dbReference type="RefSeq" id="WP_117723642.1">
    <property type="nucleotide sequence ID" value="NZ_QSUL01000003.1"/>
</dbReference>
<proteinExistence type="inferred from homology"/>
<evidence type="ECO:0000256" key="6">
    <source>
        <dbReference type="SAM" id="SignalP"/>
    </source>
</evidence>
<dbReference type="GO" id="GO:0046556">
    <property type="term" value="F:alpha-L-arabinofuranosidase activity"/>
    <property type="evidence" value="ECO:0007669"/>
    <property type="project" value="UniProtKB-EC"/>
</dbReference>